<feature type="non-terminal residue" evidence="1">
    <location>
        <position position="1"/>
    </location>
</feature>
<dbReference type="Proteomes" id="UP001357485">
    <property type="component" value="Unassembled WGS sequence"/>
</dbReference>
<proteinExistence type="predicted"/>
<evidence type="ECO:0000313" key="1">
    <source>
        <dbReference type="EMBL" id="KAK5060604.1"/>
    </source>
</evidence>
<keyword evidence="2" id="KW-1185">Reference proteome</keyword>
<organism evidence="1 2">
    <name type="scientific">Cryomyces antarcticus</name>
    <dbReference type="NCBI Taxonomy" id="329879"/>
    <lineage>
        <taxon>Eukaryota</taxon>
        <taxon>Fungi</taxon>
        <taxon>Dikarya</taxon>
        <taxon>Ascomycota</taxon>
        <taxon>Pezizomycotina</taxon>
        <taxon>Dothideomycetes</taxon>
        <taxon>Dothideomycetes incertae sedis</taxon>
        <taxon>Cryomyces</taxon>
    </lineage>
</organism>
<dbReference type="EMBL" id="JAVRRA010027572">
    <property type="protein sequence ID" value="KAK5060604.1"/>
    <property type="molecule type" value="Genomic_DNA"/>
</dbReference>
<reference evidence="1 2" key="1">
    <citation type="submission" date="2023-08" db="EMBL/GenBank/DDBJ databases">
        <title>Black Yeasts Isolated from many extreme environments.</title>
        <authorList>
            <person name="Coleine C."/>
            <person name="Stajich J.E."/>
            <person name="Selbmann L."/>
        </authorList>
    </citation>
    <scope>NUCLEOTIDE SEQUENCE [LARGE SCALE GENOMIC DNA]</scope>
    <source>
        <strain evidence="1 2">CCFEE 536</strain>
    </source>
</reference>
<accession>A0ABR0JBB9</accession>
<protein>
    <submittedName>
        <fullName evidence="1">Uncharacterized protein</fullName>
    </submittedName>
</protein>
<gene>
    <name evidence="1" type="ORF">LTR16_010408</name>
</gene>
<evidence type="ECO:0000313" key="2">
    <source>
        <dbReference type="Proteomes" id="UP001357485"/>
    </source>
</evidence>
<name>A0ABR0JBB9_9PEZI</name>
<comment type="caution">
    <text evidence="1">The sequence shown here is derived from an EMBL/GenBank/DDBJ whole genome shotgun (WGS) entry which is preliminary data.</text>
</comment>
<sequence>AAHDTQQSASESDKTADKDLCLDITEASAIRPRFGVVVWPQKYVDEGAKVEYQDPEDETAGCDVAIAKMPDERQDIEGDSGC</sequence>